<reference evidence="2 3" key="1">
    <citation type="submission" date="2017-11" db="EMBL/GenBank/DDBJ databases">
        <title>De novo assembly and phasing of dikaryotic genomes from two isolates of Puccinia coronata f. sp. avenae, the causal agent of oat crown rust.</title>
        <authorList>
            <person name="Miller M.E."/>
            <person name="Zhang Y."/>
            <person name="Omidvar V."/>
            <person name="Sperschneider J."/>
            <person name="Schwessinger B."/>
            <person name="Raley C."/>
            <person name="Palmer J.M."/>
            <person name="Garnica D."/>
            <person name="Upadhyaya N."/>
            <person name="Rathjen J."/>
            <person name="Taylor J.M."/>
            <person name="Park R.F."/>
            <person name="Dodds P.N."/>
            <person name="Hirsch C.D."/>
            <person name="Kianian S.F."/>
            <person name="Figueroa M."/>
        </authorList>
    </citation>
    <scope>NUCLEOTIDE SEQUENCE [LARGE SCALE GENOMIC DNA]</scope>
    <source>
        <strain evidence="2">12SD80</strain>
    </source>
</reference>
<comment type="caution">
    <text evidence="2">The sequence shown here is derived from an EMBL/GenBank/DDBJ whole genome shotgun (WGS) entry which is preliminary data.</text>
</comment>
<dbReference type="Proteomes" id="UP000235392">
    <property type="component" value="Unassembled WGS sequence"/>
</dbReference>
<name>A0A2N5UUQ2_9BASI</name>
<proteinExistence type="predicted"/>
<evidence type="ECO:0000256" key="1">
    <source>
        <dbReference type="SAM" id="MobiDB-lite"/>
    </source>
</evidence>
<sequence>MQQEITHLRSDMAHACGVINALGSSTASCMERLESIASKEKEDPTKVKIFRKPPYYSHIFFSGDVKETNPFCFFIRNAFERLTEHFPNEKHCILWIAGYFRSADGRMGDWCSSYNWWRGLPRKNAHIQGFDAATGSSLSIFVIEELMTLAAFLSSIKYSFSNHKEFEDARKALKLLKKKGEPIEQFNITFNSLLYSVDLSDALKCEIYAEAINPEIVNLGLQQGGWTGVTDLNAQQAMAVILAKNVTEVVALERNRAKGITAASVKQRLNSAPNRVAPVPKPPQQSKLSDSTPMDLDVIQANSEFTYALFKAKCIEAGMCARHQGRIYGTGMPVPLHVFLLQPGPNDPMCQFHMNLK</sequence>
<organism evidence="2 3">
    <name type="scientific">Puccinia coronata f. sp. avenae</name>
    <dbReference type="NCBI Taxonomy" id="200324"/>
    <lineage>
        <taxon>Eukaryota</taxon>
        <taxon>Fungi</taxon>
        <taxon>Dikarya</taxon>
        <taxon>Basidiomycota</taxon>
        <taxon>Pucciniomycotina</taxon>
        <taxon>Pucciniomycetes</taxon>
        <taxon>Pucciniales</taxon>
        <taxon>Pucciniaceae</taxon>
        <taxon>Puccinia</taxon>
    </lineage>
</organism>
<gene>
    <name evidence="2" type="ORF">PCASD_08883</name>
</gene>
<protein>
    <recommendedName>
        <fullName evidence="4">Retrotransposon gag domain-containing protein</fullName>
    </recommendedName>
</protein>
<feature type="region of interest" description="Disordered" evidence="1">
    <location>
        <begin position="271"/>
        <end position="291"/>
    </location>
</feature>
<evidence type="ECO:0008006" key="4">
    <source>
        <dbReference type="Google" id="ProtNLM"/>
    </source>
</evidence>
<evidence type="ECO:0000313" key="3">
    <source>
        <dbReference type="Proteomes" id="UP000235392"/>
    </source>
</evidence>
<accession>A0A2N5UUQ2</accession>
<evidence type="ECO:0000313" key="2">
    <source>
        <dbReference type="EMBL" id="PLW41377.1"/>
    </source>
</evidence>
<dbReference type="AlphaFoldDB" id="A0A2N5UUQ2"/>
<dbReference type="EMBL" id="PGCI01000090">
    <property type="protein sequence ID" value="PLW41377.1"/>
    <property type="molecule type" value="Genomic_DNA"/>
</dbReference>